<name>A0A2M6T0Y0_9BACT</name>
<comment type="catalytic activity">
    <reaction evidence="14">
        <text>ATP + H2O = ADP + phosphate + H(+)</text>
        <dbReference type="Rhea" id="RHEA:13065"/>
        <dbReference type="ChEBI" id="CHEBI:15377"/>
        <dbReference type="ChEBI" id="CHEBI:15378"/>
        <dbReference type="ChEBI" id="CHEBI:30616"/>
        <dbReference type="ChEBI" id="CHEBI:43474"/>
        <dbReference type="ChEBI" id="CHEBI:456216"/>
        <dbReference type="EC" id="5.6.2.4"/>
    </reaction>
</comment>
<feature type="domain" description="UvrD-like helicase ATP-binding" evidence="16">
    <location>
        <begin position="13"/>
        <end position="333"/>
    </location>
</feature>
<dbReference type="AlphaFoldDB" id="A0A2M6T0Y0"/>
<keyword evidence="5 15" id="KW-0378">Hydrolase</keyword>
<protein>
    <recommendedName>
        <fullName evidence="13">DNA 3'-5' helicase</fullName>
        <ecNumber evidence="13">5.6.2.4</ecNumber>
    </recommendedName>
</protein>
<dbReference type="Gene3D" id="1.10.10.160">
    <property type="match status" value="1"/>
</dbReference>
<keyword evidence="11" id="KW-0413">Isomerase</keyword>
<keyword evidence="9" id="KW-0238">DNA-binding</keyword>
<evidence type="ECO:0000313" key="19">
    <source>
        <dbReference type="Proteomes" id="UP000229390"/>
    </source>
</evidence>
<dbReference type="Proteomes" id="UP000229390">
    <property type="component" value="Unassembled WGS sequence"/>
</dbReference>
<evidence type="ECO:0000256" key="8">
    <source>
        <dbReference type="ARBA" id="ARBA00022840"/>
    </source>
</evidence>
<evidence type="ECO:0000259" key="17">
    <source>
        <dbReference type="PROSITE" id="PS51217"/>
    </source>
</evidence>
<dbReference type="Pfam" id="PF00580">
    <property type="entry name" value="UvrD-helicase"/>
    <property type="match status" value="1"/>
</dbReference>
<keyword evidence="7" id="KW-0269">Exonuclease</keyword>
<feature type="binding site" evidence="15">
    <location>
        <begin position="34"/>
        <end position="41"/>
    </location>
    <ligand>
        <name>ATP</name>
        <dbReference type="ChEBI" id="CHEBI:30616"/>
    </ligand>
</feature>
<evidence type="ECO:0000256" key="1">
    <source>
        <dbReference type="ARBA" id="ARBA00009922"/>
    </source>
</evidence>
<dbReference type="GO" id="GO:0000725">
    <property type="term" value="P:recombinational repair"/>
    <property type="evidence" value="ECO:0007669"/>
    <property type="project" value="TreeGrafter"/>
</dbReference>
<dbReference type="Gene3D" id="1.10.486.10">
    <property type="entry name" value="PCRA, domain 4"/>
    <property type="match status" value="1"/>
</dbReference>
<dbReference type="InterPro" id="IPR014016">
    <property type="entry name" value="UvrD-like_ATP-bd"/>
</dbReference>
<accession>A0A2M6T0Y0</accession>
<reference evidence="19" key="1">
    <citation type="submission" date="2017-09" db="EMBL/GenBank/DDBJ databases">
        <title>Depth-based differentiation of microbial function through sediment-hosted aquifers and enrichment of novel symbionts in the deep terrestrial subsurface.</title>
        <authorList>
            <person name="Probst A.J."/>
            <person name="Ladd B."/>
            <person name="Jarett J.K."/>
            <person name="Geller-Mcgrath D.E."/>
            <person name="Sieber C.M.K."/>
            <person name="Emerson J.B."/>
            <person name="Anantharaman K."/>
            <person name="Thomas B.C."/>
            <person name="Malmstrom R."/>
            <person name="Stieglmeier M."/>
            <person name="Klingl A."/>
            <person name="Woyke T."/>
            <person name="Ryan C.M."/>
            <person name="Banfield J.F."/>
        </authorList>
    </citation>
    <scope>NUCLEOTIDE SEQUENCE [LARGE SCALE GENOMIC DNA]</scope>
</reference>
<dbReference type="InterPro" id="IPR013986">
    <property type="entry name" value="DExx_box_DNA_helicase_dom_sf"/>
</dbReference>
<keyword evidence="8 15" id="KW-0067">ATP-binding</keyword>
<evidence type="ECO:0000256" key="5">
    <source>
        <dbReference type="ARBA" id="ARBA00022801"/>
    </source>
</evidence>
<keyword evidence="4" id="KW-0227">DNA damage</keyword>
<dbReference type="PANTHER" id="PTHR11070">
    <property type="entry name" value="UVRD / RECB / PCRA DNA HELICASE FAMILY MEMBER"/>
    <property type="match status" value="1"/>
</dbReference>
<dbReference type="PROSITE" id="PS51198">
    <property type="entry name" value="UVRD_HELICASE_ATP_BIND"/>
    <property type="match status" value="1"/>
</dbReference>
<comment type="catalytic activity">
    <reaction evidence="12">
        <text>Couples ATP hydrolysis with the unwinding of duplex DNA by translocating in the 3'-5' direction.</text>
        <dbReference type="EC" id="5.6.2.4"/>
    </reaction>
</comment>
<evidence type="ECO:0000259" key="16">
    <source>
        <dbReference type="PROSITE" id="PS51198"/>
    </source>
</evidence>
<evidence type="ECO:0000256" key="15">
    <source>
        <dbReference type="PROSITE-ProRule" id="PRU00560"/>
    </source>
</evidence>
<dbReference type="InterPro" id="IPR011604">
    <property type="entry name" value="PDDEXK-like_dom_sf"/>
</dbReference>
<evidence type="ECO:0000256" key="12">
    <source>
        <dbReference type="ARBA" id="ARBA00034617"/>
    </source>
</evidence>
<dbReference type="InterPro" id="IPR038726">
    <property type="entry name" value="PDDEXK_AddAB-type"/>
</dbReference>
<dbReference type="EMBL" id="PEYE01000035">
    <property type="protein sequence ID" value="PIS38756.1"/>
    <property type="molecule type" value="Genomic_DNA"/>
</dbReference>
<dbReference type="InterPro" id="IPR027417">
    <property type="entry name" value="P-loop_NTPase"/>
</dbReference>
<dbReference type="GO" id="GO:0003677">
    <property type="term" value="F:DNA binding"/>
    <property type="evidence" value="ECO:0007669"/>
    <property type="project" value="UniProtKB-KW"/>
</dbReference>
<keyword evidence="3 15" id="KW-0547">Nucleotide-binding</keyword>
<proteinExistence type="inferred from homology"/>
<feature type="domain" description="UvrD-like helicase C-terminal" evidence="17">
    <location>
        <begin position="334"/>
        <end position="608"/>
    </location>
</feature>
<dbReference type="SUPFAM" id="SSF52540">
    <property type="entry name" value="P-loop containing nucleoside triphosphate hydrolases"/>
    <property type="match status" value="1"/>
</dbReference>
<keyword evidence="10" id="KW-0234">DNA repair</keyword>
<dbReference type="GO" id="GO:0005524">
    <property type="term" value="F:ATP binding"/>
    <property type="evidence" value="ECO:0007669"/>
    <property type="project" value="UniProtKB-UniRule"/>
</dbReference>
<dbReference type="InterPro" id="IPR000212">
    <property type="entry name" value="DNA_helicase_UvrD/REP"/>
</dbReference>
<dbReference type="EC" id="5.6.2.4" evidence="13"/>
<evidence type="ECO:0000256" key="2">
    <source>
        <dbReference type="ARBA" id="ARBA00022722"/>
    </source>
</evidence>
<dbReference type="Gene3D" id="3.90.320.10">
    <property type="match status" value="1"/>
</dbReference>
<sequence>MKSKMDKFQELYKKLNPGQKKAVDAVEGPVMVIAGPGTGKTQILTLRIANILRQTDAEPESILALTFTESGVVSMRQRLAEIIGSPAYSVNIKTFHGFCNDVIKNYPEEFPRIIGATSITEVDQINILQAVISNLPLKELRPFGDPLFYVKPALSAINELKREGVTPELFRKIAEKELKTFGRIKDLYHKKGPYKGEIKGVYQLKLKQIKKNQELASVYEKYQHYLAGEKLYDYNDMIMEVLAALSRSKELLLILQEQYQYLLVDEHQDTNNSQNKILELLASFHQNPNIFLVGDEKQAIFRFQGASLENFYYFQKLYPEALLVTLKENYRSTQAILDSADSLIAGPEKLKANIGAKPEKIKFYAFSRPEVEAYFLAEDIKEKLKDGVLPEEITVLYRDNKDVFLIAPTLEKAGIPFSIDSDQDILADPDIKKLLLLLRTVNEFGAQERFLESMHIDFLGIDPLDIYKIADYATTGKTSVFSIIRSQEVMASLGLVSQKEIADFCKKIFRWVIVSKNQNLPDFFEDLVRESGYLSYILCQRDALERMNKLSSLFDEIKMLIEKHKDYQLRDFLGYLDTLTSQNILIKKKSLARLANRVRLMTAHKAKGQEFGFVYIIESRDSHWGNRRLSGPIKLPPAVFSLSGRKISEGNTNDDERRLFYVALTRAKKGVIISYANENEEGRDQLPTQFVREIKPELIEEMDAAPYEKNFSIHKEILFAPPVIAVTDLKDREFVKKLFWRHGFPVTALNNYLECPWKYFYLNLIRLPRAKTKHQMYGTAVHEALNDFFKAFRQRTPDKDFLLNKFFHYLNLQPLSQMDFKESRSKGEKALSGYYDNYANKWRTNVLTEFTLKGIVLTPEIRLTGKIDKIEFLGSASEVNVVDYKTSQPKSRAQIEGSAKNSAGNDKRQLVFYNLLLDKYSNRRYKMVSGEIDFIEPDKRGRYKKENFIITPPEVEELEVLVRQTAEEILNLAFWDKRCDNKDCEFCGLREMTKG</sequence>
<comment type="similarity">
    <text evidence="1">Belongs to the helicase family. UvrD subfamily.</text>
</comment>
<evidence type="ECO:0000256" key="9">
    <source>
        <dbReference type="ARBA" id="ARBA00023125"/>
    </source>
</evidence>
<evidence type="ECO:0000256" key="6">
    <source>
        <dbReference type="ARBA" id="ARBA00022806"/>
    </source>
</evidence>
<organism evidence="18 19">
    <name type="scientific">Candidatus Nealsonbacteria bacterium CG08_land_8_20_14_0_20_43_11</name>
    <dbReference type="NCBI Taxonomy" id="1974706"/>
    <lineage>
        <taxon>Bacteria</taxon>
        <taxon>Candidatus Nealsoniibacteriota</taxon>
    </lineage>
</organism>
<evidence type="ECO:0000313" key="18">
    <source>
        <dbReference type="EMBL" id="PIS38756.1"/>
    </source>
</evidence>
<evidence type="ECO:0000256" key="3">
    <source>
        <dbReference type="ARBA" id="ARBA00022741"/>
    </source>
</evidence>
<comment type="caution">
    <text evidence="18">The sequence shown here is derived from an EMBL/GenBank/DDBJ whole genome shotgun (WGS) entry which is preliminary data.</text>
</comment>
<dbReference type="Pfam" id="PF13361">
    <property type="entry name" value="UvrD_C"/>
    <property type="match status" value="1"/>
</dbReference>
<evidence type="ECO:0000256" key="4">
    <source>
        <dbReference type="ARBA" id="ARBA00022763"/>
    </source>
</evidence>
<evidence type="ECO:0000256" key="7">
    <source>
        <dbReference type="ARBA" id="ARBA00022839"/>
    </source>
</evidence>
<evidence type="ECO:0000256" key="14">
    <source>
        <dbReference type="ARBA" id="ARBA00048988"/>
    </source>
</evidence>
<keyword evidence="6 15" id="KW-0347">Helicase</keyword>
<dbReference type="Pfam" id="PF12705">
    <property type="entry name" value="PDDEXK_1"/>
    <property type="match status" value="1"/>
</dbReference>
<dbReference type="GO" id="GO:0004527">
    <property type="term" value="F:exonuclease activity"/>
    <property type="evidence" value="ECO:0007669"/>
    <property type="project" value="UniProtKB-KW"/>
</dbReference>
<dbReference type="GO" id="GO:0043138">
    <property type="term" value="F:3'-5' DNA helicase activity"/>
    <property type="evidence" value="ECO:0007669"/>
    <property type="project" value="UniProtKB-EC"/>
</dbReference>
<dbReference type="PROSITE" id="PS51217">
    <property type="entry name" value="UVRD_HELICASE_CTER"/>
    <property type="match status" value="1"/>
</dbReference>
<keyword evidence="2" id="KW-0540">Nuclease</keyword>
<dbReference type="Gene3D" id="3.40.50.300">
    <property type="entry name" value="P-loop containing nucleotide triphosphate hydrolases"/>
    <property type="match status" value="2"/>
</dbReference>
<evidence type="ECO:0000256" key="11">
    <source>
        <dbReference type="ARBA" id="ARBA00023235"/>
    </source>
</evidence>
<evidence type="ECO:0000256" key="13">
    <source>
        <dbReference type="ARBA" id="ARBA00034808"/>
    </source>
</evidence>
<evidence type="ECO:0000256" key="10">
    <source>
        <dbReference type="ARBA" id="ARBA00023204"/>
    </source>
</evidence>
<dbReference type="InterPro" id="IPR014017">
    <property type="entry name" value="DNA_helicase_UvrD-like_C"/>
</dbReference>
<dbReference type="PANTHER" id="PTHR11070:SF2">
    <property type="entry name" value="ATP-DEPENDENT DNA HELICASE SRS2"/>
    <property type="match status" value="1"/>
</dbReference>
<gene>
    <name evidence="18" type="ORF">COT34_02065</name>
</gene>
<dbReference type="CDD" id="cd17932">
    <property type="entry name" value="DEXQc_UvrD"/>
    <property type="match status" value="1"/>
</dbReference>